<feature type="compositionally biased region" description="Basic and acidic residues" evidence="1">
    <location>
        <begin position="145"/>
        <end position="156"/>
    </location>
</feature>
<dbReference type="PANTHER" id="PTHR28218:SF1">
    <property type="entry name" value="VPS4-ASSOCIATED PROTEIN 1"/>
    <property type="match status" value="1"/>
</dbReference>
<protein>
    <submittedName>
        <fullName evidence="2">DUF1742-domain-containing protein</fullName>
    </submittedName>
</protein>
<gene>
    <name evidence="2" type="ORF">SCP_0205590</name>
</gene>
<sequence>MSFSNIYYKRAVGTARACYVCHKPTTTVLATIHTVDFIYTCDNHLTDHAFATRVGDPTGAAAKLGVGADEIAKVKKEWEEHQKVKLEKAKEKEKEKEKSKDKEKEADAEKGKKDVKESKDVNNKPAIVPGSLPPDGMVSPPPTPSHERYTLHRDVFAMRQAEQRRRRQAAQAKELAPRLPGAPRSSLPPAT</sequence>
<dbReference type="AlphaFoldDB" id="A0A401GB37"/>
<comment type="caution">
    <text evidence="2">The sequence shown here is derived from an EMBL/GenBank/DDBJ whole genome shotgun (WGS) entry which is preliminary data.</text>
</comment>
<dbReference type="Pfam" id="PF08432">
    <property type="entry name" value="Vfa1"/>
    <property type="match status" value="1"/>
</dbReference>
<dbReference type="GO" id="GO:0005768">
    <property type="term" value="C:endosome"/>
    <property type="evidence" value="ECO:0007669"/>
    <property type="project" value="TreeGrafter"/>
</dbReference>
<dbReference type="InterPro" id="IPR013640">
    <property type="entry name" value="Vfa1"/>
</dbReference>
<dbReference type="GeneID" id="38776278"/>
<evidence type="ECO:0000313" key="2">
    <source>
        <dbReference type="EMBL" id="GBE79361.1"/>
    </source>
</evidence>
<dbReference type="RefSeq" id="XP_027610274.1">
    <property type="nucleotide sequence ID" value="XM_027754473.1"/>
</dbReference>
<feature type="compositionally biased region" description="Basic and acidic residues" evidence="1">
    <location>
        <begin position="81"/>
        <end position="122"/>
    </location>
</feature>
<dbReference type="FunCoup" id="A0A401GB37">
    <property type="interactions" value="28"/>
</dbReference>
<dbReference type="Proteomes" id="UP000287166">
    <property type="component" value="Unassembled WGS sequence"/>
</dbReference>
<dbReference type="EMBL" id="BFAD01000002">
    <property type="protein sequence ID" value="GBE79361.1"/>
    <property type="molecule type" value="Genomic_DNA"/>
</dbReference>
<keyword evidence="3" id="KW-1185">Reference proteome</keyword>
<evidence type="ECO:0000313" key="3">
    <source>
        <dbReference type="Proteomes" id="UP000287166"/>
    </source>
</evidence>
<reference evidence="2 3" key="1">
    <citation type="journal article" date="2018" name="Sci. Rep.">
        <title>Genome sequence of the cauliflower mushroom Sparassis crispa (Hanabiratake) and its association with beneficial usage.</title>
        <authorList>
            <person name="Kiyama R."/>
            <person name="Furutani Y."/>
            <person name="Kawaguchi K."/>
            <person name="Nakanishi T."/>
        </authorList>
    </citation>
    <scope>NUCLEOTIDE SEQUENCE [LARGE SCALE GENOMIC DNA]</scope>
</reference>
<evidence type="ECO:0000256" key="1">
    <source>
        <dbReference type="SAM" id="MobiDB-lite"/>
    </source>
</evidence>
<dbReference type="PANTHER" id="PTHR28218">
    <property type="entry name" value="VPS4-ASSOCIATED PROTEIN 1"/>
    <property type="match status" value="1"/>
</dbReference>
<dbReference type="GO" id="GO:0007034">
    <property type="term" value="P:vacuolar transport"/>
    <property type="evidence" value="ECO:0007669"/>
    <property type="project" value="TreeGrafter"/>
</dbReference>
<name>A0A401GB37_9APHY</name>
<dbReference type="STRING" id="139825.A0A401GB37"/>
<dbReference type="InParanoid" id="A0A401GB37"/>
<organism evidence="2 3">
    <name type="scientific">Sparassis crispa</name>
    <dbReference type="NCBI Taxonomy" id="139825"/>
    <lineage>
        <taxon>Eukaryota</taxon>
        <taxon>Fungi</taxon>
        <taxon>Dikarya</taxon>
        <taxon>Basidiomycota</taxon>
        <taxon>Agaricomycotina</taxon>
        <taxon>Agaricomycetes</taxon>
        <taxon>Polyporales</taxon>
        <taxon>Sparassidaceae</taxon>
        <taxon>Sparassis</taxon>
    </lineage>
</organism>
<accession>A0A401GB37</accession>
<proteinExistence type="predicted"/>
<dbReference type="OrthoDB" id="2158714at2759"/>
<feature type="region of interest" description="Disordered" evidence="1">
    <location>
        <begin position="81"/>
        <end position="191"/>
    </location>
</feature>